<evidence type="ECO:0000256" key="1">
    <source>
        <dbReference type="ARBA" id="ARBA00022741"/>
    </source>
</evidence>
<comment type="caution">
    <text evidence="5">The sequence shown here is derived from an EMBL/GenBank/DDBJ whole genome shotgun (WGS) entry which is preliminary data.</text>
</comment>
<feature type="domain" description="ABC transporter" evidence="3">
    <location>
        <begin position="3"/>
        <end position="225"/>
    </location>
</feature>
<proteinExistence type="predicted"/>
<evidence type="ECO:0000313" key="5">
    <source>
        <dbReference type="EMBL" id="KAA8824471.1"/>
    </source>
</evidence>
<dbReference type="PROSITE" id="PS50893">
    <property type="entry name" value="ABC_TRANSPORTER_2"/>
    <property type="match status" value="1"/>
</dbReference>
<dbReference type="InterPro" id="IPR003439">
    <property type="entry name" value="ABC_transporter-like_ATP-bd"/>
</dbReference>
<dbReference type="RefSeq" id="WP_150353205.1">
    <property type="nucleotide sequence ID" value="NZ_RZNZ01000001.1"/>
</dbReference>
<keyword evidence="2 5" id="KW-0067">ATP-binding</keyword>
<dbReference type="Pfam" id="PF00005">
    <property type="entry name" value="ABC_tran"/>
    <property type="match status" value="1"/>
</dbReference>
<dbReference type="GO" id="GO:0005524">
    <property type="term" value="F:ATP binding"/>
    <property type="evidence" value="ECO:0007669"/>
    <property type="project" value="UniProtKB-KW"/>
</dbReference>
<evidence type="ECO:0000313" key="7">
    <source>
        <dbReference type="Proteomes" id="UP000374630"/>
    </source>
</evidence>
<protein>
    <submittedName>
        <fullName evidence="5">ATP-binding cassette domain-containing protein</fullName>
    </submittedName>
</protein>
<evidence type="ECO:0000259" key="3">
    <source>
        <dbReference type="PROSITE" id="PS50893"/>
    </source>
</evidence>
<dbReference type="PROSITE" id="PS00211">
    <property type="entry name" value="ABC_TRANSPORTER_1"/>
    <property type="match status" value="1"/>
</dbReference>
<dbReference type="PANTHER" id="PTHR24220:SF659">
    <property type="entry name" value="TRANSPORTER, PUTATIVE-RELATED"/>
    <property type="match status" value="1"/>
</dbReference>
<dbReference type="GO" id="GO:0022857">
    <property type="term" value="F:transmembrane transporter activity"/>
    <property type="evidence" value="ECO:0007669"/>
    <property type="project" value="TreeGrafter"/>
</dbReference>
<dbReference type="SMART" id="SM00382">
    <property type="entry name" value="AAA"/>
    <property type="match status" value="1"/>
</dbReference>
<dbReference type="InterPro" id="IPR015854">
    <property type="entry name" value="ABC_transpr_LolD-like"/>
</dbReference>
<dbReference type="InterPro" id="IPR017871">
    <property type="entry name" value="ABC_transporter-like_CS"/>
</dbReference>
<dbReference type="GO" id="GO:0005886">
    <property type="term" value="C:plasma membrane"/>
    <property type="evidence" value="ECO:0007669"/>
    <property type="project" value="TreeGrafter"/>
</dbReference>
<dbReference type="InterPro" id="IPR003593">
    <property type="entry name" value="AAA+_ATPase"/>
</dbReference>
<keyword evidence="1" id="KW-0547">Nucleotide-binding</keyword>
<gene>
    <name evidence="5" type="ORF">EM848_01280</name>
    <name evidence="4" type="ORF">EMO90_00245</name>
</gene>
<organism evidence="5 6">
    <name type="scientific">Bifidobacterium vespertilionis</name>
    <dbReference type="NCBI Taxonomy" id="2562524"/>
    <lineage>
        <taxon>Bacteria</taxon>
        <taxon>Bacillati</taxon>
        <taxon>Actinomycetota</taxon>
        <taxon>Actinomycetes</taxon>
        <taxon>Bifidobacteriales</taxon>
        <taxon>Bifidobacteriaceae</taxon>
        <taxon>Bifidobacterium</taxon>
    </lineage>
</organism>
<dbReference type="Gene3D" id="3.40.50.300">
    <property type="entry name" value="P-loop containing nucleotide triphosphate hydrolases"/>
    <property type="match status" value="1"/>
</dbReference>
<reference evidence="6 7" key="1">
    <citation type="journal article" date="2019" name="Syst. Appl. Microbiol.">
        <title>Characterization of Bifidobacterium species in feaces of the Egyptian fruit bat: Description of B. vespertilionis sp. nov. and B. rousetti sp. nov.</title>
        <authorList>
            <person name="Modesto M."/>
            <person name="Satti M."/>
            <person name="Watanabe K."/>
            <person name="Puglisi E."/>
            <person name="Morelli L."/>
            <person name="Huang C.-H."/>
            <person name="Liou J.-S."/>
            <person name="Miyashita M."/>
            <person name="Tamura T."/>
            <person name="Saito S."/>
            <person name="Mori K."/>
            <person name="Huang L."/>
            <person name="Sciavilla P."/>
            <person name="Sandri C."/>
            <person name="Spiezio C."/>
            <person name="Vitali F."/>
            <person name="Cavalieri D."/>
            <person name="Perpetuini G."/>
            <person name="Tofalo R."/>
            <person name="Bonetti A."/>
            <person name="Arita M."/>
            <person name="Mattarelli P."/>
        </authorList>
    </citation>
    <scope>NUCLEOTIDE SEQUENCE [LARGE SCALE GENOMIC DNA]</scope>
    <source>
        <strain evidence="4 7">RST16</strain>
        <strain evidence="5 6">RST8</strain>
    </source>
</reference>
<dbReference type="Proteomes" id="UP000374630">
    <property type="component" value="Unassembled WGS sequence"/>
</dbReference>
<evidence type="ECO:0000313" key="6">
    <source>
        <dbReference type="Proteomes" id="UP000345527"/>
    </source>
</evidence>
<evidence type="ECO:0000313" key="4">
    <source>
        <dbReference type="EMBL" id="KAA8822467.1"/>
    </source>
</evidence>
<dbReference type="EMBL" id="RZOA01000002">
    <property type="protein sequence ID" value="KAA8824471.1"/>
    <property type="molecule type" value="Genomic_DNA"/>
</dbReference>
<evidence type="ECO:0000256" key="2">
    <source>
        <dbReference type="ARBA" id="ARBA00022840"/>
    </source>
</evidence>
<dbReference type="GO" id="GO:0016887">
    <property type="term" value="F:ATP hydrolysis activity"/>
    <property type="evidence" value="ECO:0007669"/>
    <property type="project" value="InterPro"/>
</dbReference>
<dbReference type="InterPro" id="IPR027417">
    <property type="entry name" value="P-loop_NTPase"/>
</dbReference>
<dbReference type="OrthoDB" id="9778572at2"/>
<dbReference type="EMBL" id="RZNZ01000001">
    <property type="protein sequence ID" value="KAA8822467.1"/>
    <property type="molecule type" value="Genomic_DNA"/>
</dbReference>
<keyword evidence="7" id="KW-1185">Reference proteome</keyword>
<dbReference type="Proteomes" id="UP000345527">
    <property type="component" value="Unassembled WGS sequence"/>
</dbReference>
<sequence>MPVTLESVRFRYDPHGPDILSGVDLTIPDGQMIALVGPSGSGKTTLLQLIGGILKPTAGTIRNTTAPGDMRWVFQTPTLLARQSVRHNIDIAVVSCPWSRSERADRVEEMIRDVRLEDFADMPVNRLSGGQQQRVQIARALASKPPLVLADEPTGQLDHTTTGVVMDAIRAARDRGTTVVIVTHDMYVAGLCERVVTLEDGGVSGDRMTGGMTRDVTGNMAGEQTDGADHGQA</sequence>
<accession>A0A5J5E6F9</accession>
<name>A0A5J5E6F9_9BIFI</name>
<dbReference type="SUPFAM" id="SSF52540">
    <property type="entry name" value="P-loop containing nucleoside triphosphate hydrolases"/>
    <property type="match status" value="1"/>
</dbReference>
<dbReference type="AlphaFoldDB" id="A0A5J5E6F9"/>
<dbReference type="PANTHER" id="PTHR24220">
    <property type="entry name" value="IMPORT ATP-BINDING PROTEIN"/>
    <property type="match status" value="1"/>
</dbReference>